<protein>
    <submittedName>
        <fullName evidence="1">Uncharacterized protein</fullName>
    </submittedName>
</protein>
<accession>M6JJQ4</accession>
<comment type="caution">
    <text evidence="1">The sequence shown here is derived from an EMBL/GenBank/DDBJ whole genome shotgun (WGS) entry which is preliminary data.</text>
</comment>
<dbReference type="EMBL" id="AHMU02000077">
    <property type="protein sequence ID" value="EMN19868.1"/>
    <property type="molecule type" value="Genomic_DNA"/>
</dbReference>
<evidence type="ECO:0000313" key="1">
    <source>
        <dbReference type="EMBL" id="EMN19868.1"/>
    </source>
</evidence>
<organism evidence="1 2">
    <name type="scientific">Leptospira santarosai serovar Arenal str. MAVJ 401</name>
    <dbReference type="NCBI Taxonomy" id="1049976"/>
    <lineage>
        <taxon>Bacteria</taxon>
        <taxon>Pseudomonadati</taxon>
        <taxon>Spirochaetota</taxon>
        <taxon>Spirochaetia</taxon>
        <taxon>Leptospirales</taxon>
        <taxon>Leptospiraceae</taxon>
        <taxon>Leptospira</taxon>
    </lineage>
</organism>
<gene>
    <name evidence="1" type="ORF">LEP1GSC063_2142</name>
</gene>
<name>M6JJQ4_9LEPT</name>
<sequence length="46" mass="5559">MEGDFFSIRKTGDFSFKDLSQNLRMQRFVIPNLPMKLIFFRFLGRL</sequence>
<reference evidence="1 2" key="1">
    <citation type="submission" date="2013-01" db="EMBL/GenBank/DDBJ databases">
        <authorList>
            <person name="Harkins D.M."/>
            <person name="Durkin A.S."/>
            <person name="Brinkac L.M."/>
            <person name="Haft D.H."/>
            <person name="Selengut J.D."/>
            <person name="Sanka R."/>
            <person name="DePew J."/>
            <person name="Purushe J."/>
            <person name="Hartskeerl R.A."/>
            <person name="Ahmed A."/>
            <person name="van der Linden H."/>
            <person name="Goris M.G.A."/>
            <person name="Vinetz J.M."/>
            <person name="Sutton G.G."/>
            <person name="Nierman W.C."/>
            <person name="Fouts D.E."/>
        </authorList>
    </citation>
    <scope>NUCLEOTIDE SEQUENCE [LARGE SCALE GENOMIC DNA]</scope>
    <source>
        <strain evidence="1 2">MAVJ 401</strain>
    </source>
</reference>
<dbReference type="Proteomes" id="UP000012106">
    <property type="component" value="Unassembled WGS sequence"/>
</dbReference>
<proteinExistence type="predicted"/>
<evidence type="ECO:0000313" key="2">
    <source>
        <dbReference type="Proteomes" id="UP000012106"/>
    </source>
</evidence>
<dbReference type="AlphaFoldDB" id="M6JJQ4"/>